<dbReference type="EMBL" id="FWEV01000088">
    <property type="protein sequence ID" value="SLM29376.1"/>
    <property type="molecule type" value="Genomic_DNA"/>
</dbReference>
<reference evidence="1 2" key="1">
    <citation type="submission" date="2017-03" db="EMBL/GenBank/DDBJ databases">
        <authorList>
            <person name="Afonso C.L."/>
            <person name="Miller P.J."/>
            <person name="Scott M.A."/>
            <person name="Spackman E."/>
            <person name="Goraichik I."/>
            <person name="Dimitrov K.M."/>
            <person name="Suarez D.L."/>
            <person name="Swayne D.E."/>
        </authorList>
    </citation>
    <scope>NUCLEOTIDE SEQUENCE [LARGE SCALE GENOMIC DNA]</scope>
    <source>
        <strain evidence="1">PRJEB14757</strain>
    </source>
</reference>
<gene>
    <name evidence="1" type="ORF">MTBBW1_1780004</name>
</gene>
<dbReference type="AlphaFoldDB" id="A0A1W1HAA7"/>
<evidence type="ECO:0000313" key="1">
    <source>
        <dbReference type="EMBL" id="SLM29376.1"/>
    </source>
</evidence>
<dbReference type="Proteomes" id="UP000191931">
    <property type="component" value="Unassembled WGS sequence"/>
</dbReference>
<keyword evidence="2" id="KW-1185">Reference proteome</keyword>
<protein>
    <submittedName>
        <fullName evidence="1">Uncharacterized protein</fullName>
    </submittedName>
</protein>
<proteinExistence type="predicted"/>
<sequence>MNIGEIEGKAYINNNANTLQFDGEENCSLTFQLNGNALQVSATDGCSYYGGLNVTFEGRFIRP</sequence>
<organism evidence="1 2">
    <name type="scientific">Desulfamplus magnetovallimortis</name>
    <dbReference type="NCBI Taxonomy" id="1246637"/>
    <lineage>
        <taxon>Bacteria</taxon>
        <taxon>Pseudomonadati</taxon>
        <taxon>Thermodesulfobacteriota</taxon>
        <taxon>Desulfobacteria</taxon>
        <taxon>Desulfobacterales</taxon>
        <taxon>Desulfobacteraceae</taxon>
        <taxon>Desulfamplus</taxon>
    </lineage>
</organism>
<evidence type="ECO:0000313" key="2">
    <source>
        <dbReference type="Proteomes" id="UP000191931"/>
    </source>
</evidence>
<accession>A0A1W1HAA7</accession>
<name>A0A1W1HAA7_9BACT</name>